<evidence type="ECO:0000259" key="3">
    <source>
        <dbReference type="Pfam" id="PF25876"/>
    </source>
</evidence>
<keyword evidence="1" id="KW-0175">Coiled coil</keyword>
<dbReference type="Pfam" id="PF25876">
    <property type="entry name" value="HH_MFP_RND"/>
    <property type="match status" value="1"/>
</dbReference>
<gene>
    <name evidence="5" type="ORF">F9B74_06035</name>
</gene>
<name>A0A6L9Y6R8_9BURK</name>
<feature type="transmembrane region" description="Helical" evidence="2">
    <location>
        <begin position="31"/>
        <end position="49"/>
    </location>
</feature>
<feature type="transmembrane region" description="Helical" evidence="2">
    <location>
        <begin position="6"/>
        <end position="24"/>
    </location>
</feature>
<evidence type="ECO:0000256" key="1">
    <source>
        <dbReference type="SAM" id="Coils"/>
    </source>
</evidence>
<dbReference type="Proteomes" id="UP000477651">
    <property type="component" value="Unassembled WGS sequence"/>
</dbReference>
<keyword evidence="2" id="KW-0812">Transmembrane</keyword>
<dbReference type="SUPFAM" id="SSF111369">
    <property type="entry name" value="HlyD-like secretion proteins"/>
    <property type="match status" value="2"/>
</dbReference>
<proteinExistence type="predicted"/>
<dbReference type="AlphaFoldDB" id="A0A6L9Y6R8"/>
<dbReference type="PANTHER" id="PTHR30386:SF18">
    <property type="entry name" value="INNER MEMBRANE PROTEIN YIAV-RELATED"/>
    <property type="match status" value="1"/>
</dbReference>
<dbReference type="Gene3D" id="2.40.30.170">
    <property type="match status" value="1"/>
</dbReference>
<comment type="caution">
    <text evidence="5">The sequence shown here is derived from an EMBL/GenBank/DDBJ whole genome shotgun (WGS) entry which is preliminary data.</text>
</comment>
<dbReference type="Gene3D" id="2.40.50.100">
    <property type="match status" value="1"/>
</dbReference>
<dbReference type="RefSeq" id="WP_163764455.1">
    <property type="nucleotide sequence ID" value="NZ_JAAGYR010000010.1"/>
</dbReference>
<evidence type="ECO:0000259" key="4">
    <source>
        <dbReference type="Pfam" id="PF25917"/>
    </source>
</evidence>
<feature type="domain" description="Multidrug resistance protein MdtA-like barrel-sandwich hybrid" evidence="4">
    <location>
        <begin position="68"/>
        <end position="242"/>
    </location>
</feature>
<keyword evidence="6" id="KW-1185">Reference proteome</keyword>
<dbReference type="InterPro" id="IPR050739">
    <property type="entry name" value="MFP"/>
</dbReference>
<evidence type="ECO:0000313" key="6">
    <source>
        <dbReference type="Proteomes" id="UP000477651"/>
    </source>
</evidence>
<feature type="coiled-coil region" evidence="1">
    <location>
        <begin position="104"/>
        <end position="131"/>
    </location>
</feature>
<keyword evidence="2" id="KW-0472">Membrane</keyword>
<dbReference type="InterPro" id="IPR058624">
    <property type="entry name" value="MdtA-like_HH"/>
</dbReference>
<dbReference type="InterPro" id="IPR058625">
    <property type="entry name" value="MdtA-like_BSH"/>
</dbReference>
<accession>A0A6L9Y6R8</accession>
<reference evidence="5 6" key="1">
    <citation type="submission" date="2020-02" db="EMBL/GenBank/DDBJ databases">
        <title>Pelistega sp. NLN82 were isolated from wild rodents of the Hainan Island.</title>
        <authorList>
            <person name="Niu N."/>
            <person name="Zhou J."/>
        </authorList>
    </citation>
    <scope>NUCLEOTIDE SEQUENCE [LARGE SCALE GENOMIC DNA]</scope>
    <source>
        <strain evidence="5 6">NLN82</strain>
    </source>
</reference>
<keyword evidence="2" id="KW-1133">Transmembrane helix</keyword>
<organism evidence="5 6">
    <name type="scientific">Pelistega ratti</name>
    <dbReference type="NCBI Taxonomy" id="2652177"/>
    <lineage>
        <taxon>Bacteria</taxon>
        <taxon>Pseudomonadati</taxon>
        <taxon>Pseudomonadota</taxon>
        <taxon>Betaproteobacteria</taxon>
        <taxon>Burkholderiales</taxon>
        <taxon>Alcaligenaceae</taxon>
        <taxon>Pelistega</taxon>
    </lineage>
</organism>
<sequence>MELMILIVYTAICVGIFKLFKIPLNKWSVPTAILGGVTLLVSMLLFMNYNHPHTKLATQYYISTPLIPHVRGKIIEVNPLKPNQLVKKGDVLFRIDPTPYQAVVDLRKAQLVEAEQNIKSLEADYLSAQAKVTESKVTITQTQREFERYRKLLASNGVSQSDFDLKQREYLSAKATYESNLATLEKTQGLYLSKIDGVNTIIAQAKAQLDQAQFDLDSTIIKAPTDGFISQNFLKEGMTATTLPLRPVMTFTHHQDKLFMAAFRQNSLLRLSIGNEAELAFPAIPGKVFKAEVIDILPTIGEHEVQANGTLYTRRFIDENAMPLVLLKITDERIDEYDLPYGTSAEVAVYTEHAHHLAMMRKILLRMNSWKNYLYLDH</sequence>
<evidence type="ECO:0000256" key="2">
    <source>
        <dbReference type="SAM" id="Phobius"/>
    </source>
</evidence>
<protein>
    <submittedName>
        <fullName evidence="5">HlyD family secretion protein</fullName>
    </submittedName>
</protein>
<dbReference type="Gene3D" id="1.10.287.470">
    <property type="entry name" value="Helix hairpin bin"/>
    <property type="match status" value="1"/>
</dbReference>
<evidence type="ECO:0000313" key="5">
    <source>
        <dbReference type="EMBL" id="NEN75885.1"/>
    </source>
</evidence>
<dbReference type="EMBL" id="JAAGYR010000010">
    <property type="protein sequence ID" value="NEN75885.1"/>
    <property type="molecule type" value="Genomic_DNA"/>
</dbReference>
<dbReference type="Pfam" id="PF25917">
    <property type="entry name" value="BSH_RND"/>
    <property type="match status" value="1"/>
</dbReference>
<dbReference type="PANTHER" id="PTHR30386">
    <property type="entry name" value="MEMBRANE FUSION SUBUNIT OF EMRAB-TOLC MULTIDRUG EFFLUX PUMP"/>
    <property type="match status" value="1"/>
</dbReference>
<feature type="domain" description="Multidrug resistance protein MdtA-like alpha-helical hairpin" evidence="3">
    <location>
        <begin position="125"/>
        <end position="218"/>
    </location>
</feature>